<evidence type="ECO:0000313" key="2">
    <source>
        <dbReference type="EMBL" id="SVC36854.1"/>
    </source>
</evidence>
<dbReference type="PANTHER" id="PTHR42678:SF34">
    <property type="entry name" value="OS04G0183300 PROTEIN"/>
    <property type="match status" value="1"/>
</dbReference>
<reference evidence="2" key="1">
    <citation type="submission" date="2018-05" db="EMBL/GenBank/DDBJ databases">
        <authorList>
            <person name="Lanie J.A."/>
            <person name="Ng W.-L."/>
            <person name="Kazmierczak K.M."/>
            <person name="Andrzejewski T.M."/>
            <person name="Davidsen T.M."/>
            <person name="Wayne K.J."/>
            <person name="Tettelin H."/>
            <person name="Glass J.I."/>
            <person name="Rusch D."/>
            <person name="Podicherti R."/>
            <person name="Tsui H.-C.T."/>
            <person name="Winkler M.E."/>
        </authorList>
    </citation>
    <scope>NUCLEOTIDE SEQUENCE</scope>
</reference>
<feature type="non-terminal residue" evidence="2">
    <location>
        <position position="370"/>
    </location>
</feature>
<organism evidence="2">
    <name type="scientific">marine metagenome</name>
    <dbReference type="NCBI Taxonomy" id="408172"/>
    <lineage>
        <taxon>unclassified sequences</taxon>
        <taxon>metagenomes</taxon>
        <taxon>ecological metagenomes</taxon>
    </lineage>
</organism>
<sequence>MAKTLITFLTETCIYVISAILVLNPTSNPLSAQTFDLSSATISDINDAFDKGTLTSEQLVELYLARIDAYENNGPNLNAFISLNEQALETARLLDAERYDSGPRSLLHGIPVVLKDNVDTQDMATTAGSILLKGSVPPNDAFIVSKLRQAGAIILGKANMSEFASGVTISSVDGPMLNPHDLNRTPSGSSGGTGVAIAASFAQLGIGTDTGGSVRGPSSSNGIAGLKPTHGLLSRDGIVPLALSFDMAGPMARHVFDVAAMLGVMTGVDPSDPATEKSSEVMETNYTQYLNPNALDGARIGVARDFLGYDTEVDWIIEASLEAMRHAGATIVDVRYPSWLLDAKAEFYTTIRWREFKEQIESYLATLDAR</sequence>
<name>A0A382LJ29_9ZZZZ</name>
<dbReference type="Gene3D" id="3.90.1300.10">
    <property type="entry name" value="Amidase signature (AS) domain"/>
    <property type="match status" value="1"/>
</dbReference>
<dbReference type="SUPFAM" id="SSF75304">
    <property type="entry name" value="Amidase signature (AS) enzymes"/>
    <property type="match status" value="1"/>
</dbReference>
<proteinExistence type="predicted"/>
<dbReference type="Pfam" id="PF01425">
    <property type="entry name" value="Amidase"/>
    <property type="match status" value="1"/>
</dbReference>
<feature type="domain" description="Amidase" evidence="1">
    <location>
        <begin position="59"/>
        <end position="363"/>
    </location>
</feature>
<dbReference type="PANTHER" id="PTHR42678">
    <property type="entry name" value="AMIDASE"/>
    <property type="match status" value="1"/>
</dbReference>
<protein>
    <recommendedName>
        <fullName evidence="1">Amidase domain-containing protein</fullName>
    </recommendedName>
</protein>
<evidence type="ECO:0000259" key="1">
    <source>
        <dbReference type="Pfam" id="PF01425"/>
    </source>
</evidence>
<gene>
    <name evidence="2" type="ORF">METZ01_LOCUS289708</name>
</gene>
<dbReference type="AlphaFoldDB" id="A0A382LJ29"/>
<dbReference type="InterPro" id="IPR023631">
    <property type="entry name" value="Amidase_dom"/>
</dbReference>
<dbReference type="InterPro" id="IPR036928">
    <property type="entry name" value="AS_sf"/>
</dbReference>
<dbReference type="EMBL" id="UINC01087468">
    <property type="protein sequence ID" value="SVC36854.1"/>
    <property type="molecule type" value="Genomic_DNA"/>
</dbReference>
<accession>A0A382LJ29</accession>